<reference evidence="1" key="1">
    <citation type="submission" date="2024-06" db="EMBL/GenBank/DDBJ databases">
        <title>Genomic Encyclopedia of Type Strains, Phase IV (KMG-IV): sequencing the most valuable type-strain genomes for metagenomic binning, comparative biology and taxonomic classification.</title>
        <authorList>
            <person name="Goeker M."/>
        </authorList>
    </citation>
    <scope>NUCLEOTIDE SEQUENCE</scope>
    <source>
        <strain evidence="1">SJCon</strain>
    </source>
</reference>
<sequence length="124" mass="14197">MKISELSARTGVATRMLRYYEEQGLITPQRLANGYRDYDGYLVDRVTKIRGLVDSGVPTRIIGDILPCLNQSQEIIVRDPDPELRRMLVNQRDAMIERIASLKQNRDALSRYIAAMDQAMQPTK</sequence>
<organism evidence="1 2">
    <name type="scientific">Arthrobacter nitrophenolicus</name>
    <dbReference type="NCBI Taxonomy" id="683150"/>
    <lineage>
        <taxon>Bacteria</taxon>
        <taxon>Bacillati</taxon>
        <taxon>Actinomycetota</taxon>
        <taxon>Actinomycetes</taxon>
        <taxon>Micrococcales</taxon>
        <taxon>Micrococcaceae</taxon>
        <taxon>Arthrobacter</taxon>
    </lineage>
</organism>
<evidence type="ECO:0000313" key="1">
    <source>
        <dbReference type="EMBL" id="MET3772652.1"/>
    </source>
</evidence>
<dbReference type="Proteomes" id="UP001549207">
    <property type="component" value="Unassembled WGS sequence"/>
</dbReference>
<gene>
    <name evidence="1" type="ORF">ABIC98_002300</name>
</gene>
<comment type="caution">
    <text evidence="1">The sequence shown here is derived from an EMBL/GenBank/DDBJ whole genome shotgun (WGS) entry which is preliminary data.</text>
</comment>
<dbReference type="EMBL" id="JBEPNJ010000007">
    <property type="protein sequence ID" value="MET3772652.1"/>
    <property type="molecule type" value="Genomic_DNA"/>
</dbReference>
<evidence type="ECO:0000313" key="2">
    <source>
        <dbReference type="Proteomes" id="UP001549207"/>
    </source>
</evidence>
<keyword evidence="1" id="KW-0238">DNA-binding</keyword>
<protein>
    <submittedName>
        <fullName evidence="1">DNA-binding transcriptional MerR regulator</fullName>
    </submittedName>
</protein>
<name>A0ACC6TFW9_9MICC</name>
<accession>A0ACC6TFW9</accession>
<proteinExistence type="predicted"/>
<keyword evidence="2" id="KW-1185">Reference proteome</keyword>